<reference evidence="4" key="1">
    <citation type="submission" date="2005-07" db="EMBL/GenBank/DDBJ databases">
        <title>Complete sequence of Thermobifida fusca YX.</title>
        <authorList>
            <consortium name="US DOE Joint Genome Institute"/>
            <person name="Copeland A."/>
            <person name="Lucas S."/>
            <person name="Lapidus A."/>
            <person name="Barry K."/>
            <person name="Detter J.C."/>
            <person name="Glavina T."/>
            <person name="Hammon N."/>
            <person name="Israni S."/>
            <person name="Pitluck S."/>
            <person name="Di Bartolo G."/>
            <person name="Chain P."/>
            <person name="Schmutz J."/>
            <person name="Larimer F."/>
            <person name="Land M."/>
            <person name="Lykidis A."/>
            <person name="Richardson P."/>
        </authorList>
    </citation>
    <scope>NUCLEOTIDE SEQUENCE</scope>
    <source>
        <strain evidence="4">YX</strain>
    </source>
</reference>
<evidence type="ECO:0000259" key="3">
    <source>
        <dbReference type="PROSITE" id="PS50801"/>
    </source>
</evidence>
<dbReference type="SUPFAM" id="SSF52091">
    <property type="entry name" value="SpoIIaa-like"/>
    <property type="match status" value="1"/>
</dbReference>
<dbReference type="AlphaFoldDB" id="Q47T85"/>
<sequence>MSAEFDIATRTEGDVVVVAPKGDLDAGTSQVLAETLETVIGAEESCRGIVLDFSEVASCDSRCIGVLLASYRHARDRGIGLVVASSQGMVRRLLMIAGIDQVIALEEDVARAVAGMRAAEAPR</sequence>
<dbReference type="KEGG" id="tfu:Tfu_0294"/>
<accession>Q47T85</accession>
<name>Q47T85_THEFY</name>
<dbReference type="InterPro" id="IPR003658">
    <property type="entry name" value="Anti-sigma_ant"/>
</dbReference>
<feature type="domain" description="STAS" evidence="3">
    <location>
        <begin position="5"/>
        <end position="116"/>
    </location>
</feature>
<evidence type="ECO:0000256" key="1">
    <source>
        <dbReference type="ARBA" id="ARBA00009013"/>
    </source>
</evidence>
<dbReference type="NCBIfam" id="TIGR00377">
    <property type="entry name" value="ant_ant_sig"/>
    <property type="match status" value="1"/>
</dbReference>
<dbReference type="InterPro" id="IPR002645">
    <property type="entry name" value="STAS_dom"/>
</dbReference>
<dbReference type="eggNOG" id="COG1366">
    <property type="taxonomic scope" value="Bacteria"/>
</dbReference>
<organism evidence="4">
    <name type="scientific">Thermobifida fusca (strain YX)</name>
    <dbReference type="NCBI Taxonomy" id="269800"/>
    <lineage>
        <taxon>Bacteria</taxon>
        <taxon>Bacillati</taxon>
        <taxon>Actinomycetota</taxon>
        <taxon>Actinomycetes</taxon>
        <taxon>Streptosporangiales</taxon>
        <taxon>Nocardiopsidaceae</taxon>
        <taxon>Thermobifida</taxon>
    </lineage>
</organism>
<gene>
    <name evidence="4" type="ordered locus">Tfu_0294</name>
</gene>
<dbReference type="CDD" id="cd07043">
    <property type="entry name" value="STAS_anti-anti-sigma_factors"/>
    <property type="match status" value="1"/>
</dbReference>
<dbReference type="STRING" id="269800.Tfu_0294"/>
<dbReference type="PROSITE" id="PS50801">
    <property type="entry name" value="STAS"/>
    <property type="match status" value="1"/>
</dbReference>
<proteinExistence type="inferred from homology"/>
<dbReference type="PANTHER" id="PTHR33495:SF2">
    <property type="entry name" value="ANTI-SIGMA FACTOR ANTAGONIST TM_1081-RELATED"/>
    <property type="match status" value="1"/>
</dbReference>
<dbReference type="OrthoDB" id="3297400at2"/>
<dbReference type="HOGENOM" id="CLU_115403_3_4_11"/>
<dbReference type="GO" id="GO:0043856">
    <property type="term" value="F:anti-sigma factor antagonist activity"/>
    <property type="evidence" value="ECO:0007669"/>
    <property type="project" value="InterPro"/>
</dbReference>
<dbReference type="Gene3D" id="3.30.750.24">
    <property type="entry name" value="STAS domain"/>
    <property type="match status" value="1"/>
</dbReference>
<evidence type="ECO:0000313" key="4">
    <source>
        <dbReference type="EMBL" id="AAZ54332.1"/>
    </source>
</evidence>
<protein>
    <recommendedName>
        <fullName evidence="2">Anti-sigma factor antagonist</fullName>
    </recommendedName>
</protein>
<evidence type="ECO:0000256" key="2">
    <source>
        <dbReference type="RuleBase" id="RU003749"/>
    </source>
</evidence>
<dbReference type="EMBL" id="CP000088">
    <property type="protein sequence ID" value="AAZ54332.1"/>
    <property type="molecule type" value="Genomic_DNA"/>
</dbReference>
<comment type="similarity">
    <text evidence="1 2">Belongs to the anti-sigma-factor antagonist family.</text>
</comment>
<dbReference type="Pfam" id="PF01740">
    <property type="entry name" value="STAS"/>
    <property type="match status" value="1"/>
</dbReference>
<dbReference type="InterPro" id="IPR036513">
    <property type="entry name" value="STAS_dom_sf"/>
</dbReference>
<dbReference type="PANTHER" id="PTHR33495">
    <property type="entry name" value="ANTI-SIGMA FACTOR ANTAGONIST TM_1081-RELATED-RELATED"/>
    <property type="match status" value="1"/>
</dbReference>
<dbReference type="RefSeq" id="WP_011290741.1">
    <property type="nucleotide sequence ID" value="NC_007333.1"/>
</dbReference>